<evidence type="ECO:0000313" key="3">
    <source>
        <dbReference type="Proteomes" id="UP001176521"/>
    </source>
</evidence>
<dbReference type="InterPro" id="IPR012340">
    <property type="entry name" value="NA-bd_OB-fold"/>
</dbReference>
<dbReference type="EMBL" id="JAPDMQ010000458">
    <property type="protein sequence ID" value="KAK0524291.1"/>
    <property type="molecule type" value="Genomic_DNA"/>
</dbReference>
<name>A0AAN6JIK5_9BASI</name>
<dbReference type="AlphaFoldDB" id="A0AAN6JIK5"/>
<keyword evidence="3" id="KW-1185">Reference proteome</keyword>
<protein>
    <submittedName>
        <fullName evidence="2">Uncharacterized protein</fullName>
    </submittedName>
</protein>
<accession>A0AAN6JIK5</accession>
<dbReference type="Proteomes" id="UP001176521">
    <property type="component" value="Unassembled WGS sequence"/>
</dbReference>
<proteinExistence type="predicted"/>
<sequence length="188" mass="20281">MSRPDPAIRVALPDLHTHARTWTGLKVRTVGFLTAADPASSIGVLAFERGAIVLDLSLCLEEGVYLPRIKTKLDCMGEIEPVDVESAMVANALLNDHVSAMPRPANRIQSLANNPAQDSEDEVEHSVTLSGSVAPEGQHREEAASEIAPVVLRCIHFRCVDELDVRAWNDAARVLQAYAPAAARRTGA</sequence>
<gene>
    <name evidence="2" type="ORF">OC842_005882</name>
</gene>
<evidence type="ECO:0000313" key="2">
    <source>
        <dbReference type="EMBL" id="KAK0524291.1"/>
    </source>
</evidence>
<organism evidence="2 3">
    <name type="scientific">Tilletia horrida</name>
    <dbReference type="NCBI Taxonomy" id="155126"/>
    <lineage>
        <taxon>Eukaryota</taxon>
        <taxon>Fungi</taxon>
        <taxon>Dikarya</taxon>
        <taxon>Basidiomycota</taxon>
        <taxon>Ustilaginomycotina</taxon>
        <taxon>Exobasidiomycetes</taxon>
        <taxon>Tilletiales</taxon>
        <taxon>Tilletiaceae</taxon>
        <taxon>Tilletia</taxon>
    </lineage>
</organism>
<dbReference type="Gene3D" id="2.40.50.140">
    <property type="entry name" value="Nucleic acid-binding proteins"/>
    <property type="match status" value="1"/>
</dbReference>
<reference evidence="2" key="1">
    <citation type="journal article" date="2023" name="PhytoFront">
        <title>Draft Genome Resources of Seven Strains of Tilletia horrida, Causal Agent of Kernel Smut of Rice.</title>
        <authorList>
            <person name="Khanal S."/>
            <person name="Antony Babu S."/>
            <person name="Zhou X.G."/>
        </authorList>
    </citation>
    <scope>NUCLEOTIDE SEQUENCE</scope>
    <source>
        <strain evidence="2">TX3</strain>
    </source>
</reference>
<comment type="caution">
    <text evidence="2">The sequence shown here is derived from an EMBL/GenBank/DDBJ whole genome shotgun (WGS) entry which is preliminary data.</text>
</comment>
<evidence type="ECO:0000256" key="1">
    <source>
        <dbReference type="SAM" id="MobiDB-lite"/>
    </source>
</evidence>
<feature type="region of interest" description="Disordered" evidence="1">
    <location>
        <begin position="113"/>
        <end position="140"/>
    </location>
</feature>